<reference evidence="2" key="1">
    <citation type="journal article" date="2021" name="Proc. Natl. Acad. Sci. U.S.A.">
        <title>A Catalog of Tens of Thousands of Viruses from Human Metagenomes Reveals Hidden Associations with Chronic Diseases.</title>
        <authorList>
            <person name="Tisza M.J."/>
            <person name="Buck C.B."/>
        </authorList>
    </citation>
    <scope>NUCLEOTIDE SEQUENCE</scope>
    <source>
        <strain evidence="2">CtvyM23</strain>
    </source>
</reference>
<sequence>MSIYEYILSALMVLMYLGAIFLVLKYLAKFCDSCCRDWHFLDQHYNDDWSDK</sequence>
<keyword evidence="1" id="KW-0812">Transmembrane</keyword>
<protein>
    <submittedName>
        <fullName evidence="2">Uncharacterized protein</fullName>
    </submittedName>
</protein>
<keyword evidence="1" id="KW-0472">Membrane</keyword>
<evidence type="ECO:0000256" key="1">
    <source>
        <dbReference type="SAM" id="Phobius"/>
    </source>
</evidence>
<evidence type="ECO:0000313" key="2">
    <source>
        <dbReference type="EMBL" id="DAD81846.1"/>
    </source>
</evidence>
<feature type="transmembrane region" description="Helical" evidence="1">
    <location>
        <begin position="6"/>
        <end position="28"/>
    </location>
</feature>
<proteinExistence type="predicted"/>
<dbReference type="EMBL" id="BK014908">
    <property type="protein sequence ID" value="DAD81846.1"/>
    <property type="molecule type" value="Genomic_DNA"/>
</dbReference>
<accession>A0A8S5MI04</accession>
<name>A0A8S5MI04_9CAUD</name>
<keyword evidence="1" id="KW-1133">Transmembrane helix</keyword>
<organism evidence="2">
    <name type="scientific">Siphoviridae sp. ctvyM23</name>
    <dbReference type="NCBI Taxonomy" id="2826514"/>
    <lineage>
        <taxon>Viruses</taxon>
        <taxon>Duplodnaviria</taxon>
        <taxon>Heunggongvirae</taxon>
        <taxon>Uroviricota</taxon>
        <taxon>Caudoviricetes</taxon>
    </lineage>
</organism>